<feature type="region of interest" description="Disordered" evidence="1">
    <location>
        <begin position="231"/>
        <end position="265"/>
    </location>
</feature>
<reference evidence="2 3" key="1">
    <citation type="submission" date="2021-06" db="EMBL/GenBank/DDBJ databases">
        <authorList>
            <person name="Palmer J.M."/>
        </authorList>
    </citation>
    <scope>NUCLEOTIDE SEQUENCE [LARGE SCALE GENOMIC DNA]</scope>
    <source>
        <strain evidence="2 3">MEX-2019</strain>
        <tissue evidence="2">Muscle</tissue>
    </source>
</reference>
<evidence type="ECO:0000256" key="1">
    <source>
        <dbReference type="SAM" id="MobiDB-lite"/>
    </source>
</evidence>
<feature type="region of interest" description="Disordered" evidence="1">
    <location>
        <begin position="133"/>
        <end position="172"/>
    </location>
</feature>
<comment type="caution">
    <text evidence="2">The sequence shown here is derived from an EMBL/GenBank/DDBJ whole genome shotgun (WGS) entry which is preliminary data.</text>
</comment>
<evidence type="ECO:0000313" key="3">
    <source>
        <dbReference type="Proteomes" id="UP001311232"/>
    </source>
</evidence>
<feature type="compositionally biased region" description="Polar residues" evidence="1">
    <location>
        <begin position="328"/>
        <end position="341"/>
    </location>
</feature>
<name>A0AAV9SPX8_9TELE</name>
<accession>A0AAV9SPX8</accession>
<dbReference type="AlphaFoldDB" id="A0AAV9SPX8"/>
<feature type="region of interest" description="Disordered" evidence="1">
    <location>
        <begin position="42"/>
        <end position="67"/>
    </location>
</feature>
<feature type="compositionally biased region" description="Polar residues" evidence="1">
    <location>
        <begin position="308"/>
        <end position="320"/>
    </location>
</feature>
<protein>
    <submittedName>
        <fullName evidence="2">Uncharacterized protein</fullName>
    </submittedName>
</protein>
<dbReference type="Proteomes" id="UP001311232">
    <property type="component" value="Unassembled WGS sequence"/>
</dbReference>
<gene>
    <name evidence="2" type="ORF">CRENBAI_023795</name>
</gene>
<feature type="compositionally biased region" description="Acidic residues" evidence="1">
    <location>
        <begin position="231"/>
        <end position="241"/>
    </location>
</feature>
<sequence length="377" mass="39752">MTLHRPAGLPYLACEGSRLANPWSPRLLRHCYSSPLHDLVVKPTSSSRRRKHQRGAASSLPTSEEEFPMSAAATAGVEFADFVDPPMPSPLPPVRVTMATPDKLEERLRIYAHKLKFFRRTVLFHPSLELKEKSGAAAQPTPGLQSAAAQRTTGLQSSAKEFASTTSTRGRHCCRHAASAPAIRVQPMPQPLLTHLRVGSTLQSQLLVGSTIQYPLLGFKERLVNVLVSEPSDEGFEDDPPSDPVPELFEDEPLPDPVPEGFKDESLLAPFPANVVSASASKGPVGSASVSEAPAVSASASEGPVCSASASETPNISASASEGPVGSVSASEGPASSTSASEGPAALFQPPRVLPALLLPPRVRQALSLCEARTTGL</sequence>
<keyword evidence="3" id="KW-1185">Reference proteome</keyword>
<feature type="compositionally biased region" description="Low complexity" evidence="1">
    <location>
        <begin position="285"/>
        <end position="305"/>
    </location>
</feature>
<dbReference type="EMBL" id="JAHHUM010000072">
    <property type="protein sequence ID" value="KAK5622854.1"/>
    <property type="molecule type" value="Genomic_DNA"/>
</dbReference>
<proteinExistence type="predicted"/>
<feature type="compositionally biased region" description="Polar residues" evidence="1">
    <location>
        <begin position="142"/>
        <end position="168"/>
    </location>
</feature>
<evidence type="ECO:0000313" key="2">
    <source>
        <dbReference type="EMBL" id="KAK5622854.1"/>
    </source>
</evidence>
<feature type="region of interest" description="Disordered" evidence="1">
    <location>
        <begin position="282"/>
        <end position="346"/>
    </location>
</feature>
<organism evidence="2 3">
    <name type="scientific">Crenichthys baileyi</name>
    <name type="common">White River springfish</name>
    <dbReference type="NCBI Taxonomy" id="28760"/>
    <lineage>
        <taxon>Eukaryota</taxon>
        <taxon>Metazoa</taxon>
        <taxon>Chordata</taxon>
        <taxon>Craniata</taxon>
        <taxon>Vertebrata</taxon>
        <taxon>Euteleostomi</taxon>
        <taxon>Actinopterygii</taxon>
        <taxon>Neopterygii</taxon>
        <taxon>Teleostei</taxon>
        <taxon>Neoteleostei</taxon>
        <taxon>Acanthomorphata</taxon>
        <taxon>Ovalentaria</taxon>
        <taxon>Atherinomorphae</taxon>
        <taxon>Cyprinodontiformes</taxon>
        <taxon>Goodeidae</taxon>
        <taxon>Crenichthys</taxon>
    </lineage>
</organism>